<evidence type="ECO:0000256" key="3">
    <source>
        <dbReference type="ARBA" id="ARBA00022475"/>
    </source>
</evidence>
<evidence type="ECO:0000313" key="9">
    <source>
        <dbReference type="EMBL" id="PYY26088.1"/>
    </source>
</evidence>
<reference evidence="9 10" key="1">
    <citation type="submission" date="2018-01" db="EMBL/GenBank/DDBJ databases">
        <title>Genome sequence of the PGP bacterium Paenibacillus illinoisensis E3.</title>
        <authorList>
            <person name="Rolli E."/>
            <person name="Marasco R."/>
            <person name="Bessem C."/>
            <person name="Michoud G."/>
            <person name="Gaiarsa S."/>
            <person name="Borin S."/>
            <person name="Daffonchio D."/>
        </authorList>
    </citation>
    <scope>NUCLEOTIDE SEQUENCE [LARGE SCALE GENOMIC DNA]</scope>
    <source>
        <strain evidence="9 10">E3</strain>
    </source>
</reference>
<keyword evidence="5 7" id="KW-1133">Transmembrane helix</keyword>
<dbReference type="InterPro" id="IPR051258">
    <property type="entry name" value="Diverse_Substrate_Transporter"/>
</dbReference>
<feature type="transmembrane region" description="Helical" evidence="7">
    <location>
        <begin position="191"/>
        <end position="215"/>
    </location>
</feature>
<dbReference type="InterPro" id="IPR000620">
    <property type="entry name" value="EamA_dom"/>
</dbReference>
<dbReference type="PANTHER" id="PTHR42920">
    <property type="entry name" value="OS03G0707200 PROTEIN-RELATED"/>
    <property type="match status" value="1"/>
</dbReference>
<keyword evidence="6 7" id="KW-0472">Membrane</keyword>
<evidence type="ECO:0000259" key="8">
    <source>
        <dbReference type="Pfam" id="PF00892"/>
    </source>
</evidence>
<comment type="subcellular location">
    <subcellularLocation>
        <location evidence="1">Cell membrane</location>
        <topology evidence="1">Multi-pass membrane protein</topology>
    </subcellularLocation>
</comment>
<dbReference type="OrthoDB" id="4167046at2"/>
<evidence type="ECO:0000256" key="7">
    <source>
        <dbReference type="SAM" id="Phobius"/>
    </source>
</evidence>
<feature type="transmembrane region" description="Helical" evidence="7">
    <location>
        <begin position="101"/>
        <end position="120"/>
    </location>
</feature>
<feature type="domain" description="EamA" evidence="8">
    <location>
        <begin position="9"/>
        <end position="145"/>
    </location>
</feature>
<dbReference type="Pfam" id="PF00892">
    <property type="entry name" value="EamA"/>
    <property type="match status" value="2"/>
</dbReference>
<keyword evidence="4 7" id="KW-0812">Transmembrane</keyword>
<dbReference type="Proteomes" id="UP000247459">
    <property type="component" value="Unassembled WGS sequence"/>
</dbReference>
<accession>A0A2W0CE65</accession>
<dbReference type="EMBL" id="PRLG01000029">
    <property type="protein sequence ID" value="PYY26088.1"/>
    <property type="molecule type" value="Genomic_DNA"/>
</dbReference>
<sequence length="321" mass="35633">MNRKNVSLGTALCLIASMSWGAMFPVAHSALQFMDPLYFSFFRYFFVTVVLVILLVFKEGKSAFRLEGKGGKLLFYGTMGFTLYNFMIFSGQDLMGDSGTIIASIMEALMPMITMVILWFRTKIKPARFMMISILIALTGALLVITNGSLTFFAMAAEHLVPVLFIFIGAVGWVLYSLGGSQFGEWSVLRYSALTCLLGTIVSFFIVALGSLFGLLQTPDWHTLSSVKYQMTFMVIFPGLIALLSWNAGIKMLSTINGILFMSVVPVTTFVLMALQGYKISMNEFYGALLVIFALIQNNYYQRKSLRSLDLAENGALKKAL</sequence>
<comment type="similarity">
    <text evidence="2">Belongs to the EamA transporter family.</text>
</comment>
<evidence type="ECO:0000256" key="5">
    <source>
        <dbReference type="ARBA" id="ARBA00022989"/>
    </source>
</evidence>
<feature type="transmembrane region" description="Helical" evidence="7">
    <location>
        <begin position="132"/>
        <end position="154"/>
    </location>
</feature>
<evidence type="ECO:0000256" key="1">
    <source>
        <dbReference type="ARBA" id="ARBA00004651"/>
    </source>
</evidence>
<dbReference type="PANTHER" id="PTHR42920:SF14">
    <property type="entry name" value="TRANSPORTER, DRUG_METABOLITE EXPORTER FAMILY"/>
    <property type="match status" value="1"/>
</dbReference>
<evidence type="ECO:0000313" key="10">
    <source>
        <dbReference type="Proteomes" id="UP000247459"/>
    </source>
</evidence>
<organism evidence="9 10">
    <name type="scientific">Paenibacillus illinoisensis</name>
    <dbReference type="NCBI Taxonomy" id="59845"/>
    <lineage>
        <taxon>Bacteria</taxon>
        <taxon>Bacillati</taxon>
        <taxon>Bacillota</taxon>
        <taxon>Bacilli</taxon>
        <taxon>Bacillales</taxon>
        <taxon>Paenibacillaceae</taxon>
        <taxon>Paenibacillus</taxon>
    </lineage>
</organism>
<dbReference type="AlphaFoldDB" id="A0A2W0CE65"/>
<feature type="transmembrane region" description="Helical" evidence="7">
    <location>
        <begin position="227"/>
        <end position="246"/>
    </location>
</feature>
<dbReference type="RefSeq" id="WP_110822166.1">
    <property type="nucleotide sequence ID" value="NZ_PRLG01000029.1"/>
</dbReference>
<feature type="transmembrane region" description="Helical" evidence="7">
    <location>
        <begin position="160"/>
        <end position="179"/>
    </location>
</feature>
<feature type="transmembrane region" description="Helical" evidence="7">
    <location>
        <begin position="73"/>
        <end position="89"/>
    </location>
</feature>
<gene>
    <name evidence="9" type="ORF">PIL02S_05463</name>
</gene>
<feature type="transmembrane region" description="Helical" evidence="7">
    <location>
        <begin position="284"/>
        <end position="301"/>
    </location>
</feature>
<evidence type="ECO:0000256" key="6">
    <source>
        <dbReference type="ARBA" id="ARBA00023136"/>
    </source>
</evidence>
<feature type="transmembrane region" description="Helical" evidence="7">
    <location>
        <begin position="37"/>
        <end position="57"/>
    </location>
</feature>
<evidence type="ECO:0000256" key="2">
    <source>
        <dbReference type="ARBA" id="ARBA00007362"/>
    </source>
</evidence>
<keyword evidence="3" id="KW-1003">Cell membrane</keyword>
<comment type="caution">
    <text evidence="9">The sequence shown here is derived from an EMBL/GenBank/DDBJ whole genome shotgun (WGS) entry which is preliminary data.</text>
</comment>
<feature type="transmembrane region" description="Helical" evidence="7">
    <location>
        <begin position="258"/>
        <end position="278"/>
    </location>
</feature>
<evidence type="ECO:0000256" key="4">
    <source>
        <dbReference type="ARBA" id="ARBA00022692"/>
    </source>
</evidence>
<protein>
    <submittedName>
        <fullName evidence="9">Transporter</fullName>
    </submittedName>
</protein>
<name>A0A2W0CE65_9BACL</name>
<proteinExistence type="inferred from homology"/>
<dbReference type="GO" id="GO:0005886">
    <property type="term" value="C:plasma membrane"/>
    <property type="evidence" value="ECO:0007669"/>
    <property type="project" value="UniProtKB-SubCell"/>
</dbReference>
<feature type="domain" description="EamA" evidence="8">
    <location>
        <begin position="163"/>
        <end position="296"/>
    </location>
</feature>